<reference evidence="2 4" key="1">
    <citation type="submission" date="2017-12" db="EMBL/GenBank/DDBJ databases">
        <title>High-resolution comparative analysis of great ape genomes.</title>
        <authorList>
            <person name="Pollen A."/>
            <person name="Hastie A."/>
            <person name="Hormozdiari F."/>
            <person name="Dougherty M."/>
            <person name="Liu R."/>
            <person name="Chaisson M."/>
            <person name="Hoppe E."/>
            <person name="Hill C."/>
            <person name="Pang A."/>
            <person name="Hillier L."/>
            <person name="Baker C."/>
            <person name="Armstrong J."/>
            <person name="Shendure J."/>
            <person name="Paten B."/>
            <person name="Wilson R."/>
            <person name="Chao H."/>
            <person name="Schneider V."/>
            <person name="Ventura M."/>
            <person name="Kronenberg Z."/>
            <person name="Murali S."/>
            <person name="Gordon D."/>
            <person name="Cantsilieris S."/>
            <person name="Munson K."/>
            <person name="Nelson B."/>
            <person name="Raja A."/>
            <person name="Underwood J."/>
            <person name="Diekhans M."/>
            <person name="Fiddes I."/>
            <person name="Haussler D."/>
            <person name="Eichler E."/>
        </authorList>
    </citation>
    <scope>NUCLEOTIDE SEQUENCE [LARGE SCALE GENOMIC DNA]</scope>
    <source>
        <strain evidence="2">Yerkes chimp pedigree #C0471</strain>
        <tissue evidence="2">Blood</tissue>
    </source>
</reference>
<protein>
    <submittedName>
        <fullName evidence="2">LRTOMT isoform 15</fullName>
    </submittedName>
    <submittedName>
        <fullName evidence="3">LRTOMT isoform 17</fullName>
    </submittedName>
</protein>
<feature type="region of interest" description="Disordered" evidence="1">
    <location>
        <begin position="20"/>
        <end position="43"/>
    </location>
</feature>
<comment type="caution">
    <text evidence="2">The sequence shown here is derived from an EMBL/GenBank/DDBJ whole genome shotgun (WGS) entry which is preliminary data.</text>
</comment>
<evidence type="ECO:0000313" key="4">
    <source>
        <dbReference type="Proteomes" id="UP000236370"/>
    </source>
</evidence>
<dbReference type="EMBL" id="NBAG03000097">
    <property type="protein sequence ID" value="PNI89585.1"/>
    <property type="molecule type" value="Genomic_DNA"/>
</dbReference>
<proteinExistence type="predicted"/>
<dbReference type="EMBL" id="NBAG03000097">
    <property type="protein sequence ID" value="PNI89583.1"/>
    <property type="molecule type" value="Genomic_DNA"/>
</dbReference>
<organism evidence="2 4">
    <name type="scientific">Pan troglodytes</name>
    <name type="common">Chimpanzee</name>
    <dbReference type="NCBI Taxonomy" id="9598"/>
    <lineage>
        <taxon>Eukaryota</taxon>
        <taxon>Metazoa</taxon>
        <taxon>Chordata</taxon>
        <taxon>Craniata</taxon>
        <taxon>Vertebrata</taxon>
        <taxon>Euteleostomi</taxon>
        <taxon>Mammalia</taxon>
        <taxon>Eutheria</taxon>
        <taxon>Euarchontoglires</taxon>
        <taxon>Primates</taxon>
        <taxon>Haplorrhini</taxon>
        <taxon>Catarrhini</taxon>
        <taxon>Hominidae</taxon>
        <taxon>Pan</taxon>
    </lineage>
</organism>
<dbReference type="Proteomes" id="UP000236370">
    <property type="component" value="Unassembled WGS sequence"/>
</dbReference>
<sequence>MGTPWRKRKGIGNMCCAPCPVSPRSTSVGSPKQTAPQLKSGNA</sequence>
<name>A0A2J8PZZ1_PANTR</name>
<evidence type="ECO:0000313" key="3">
    <source>
        <dbReference type="EMBL" id="PNI89585.1"/>
    </source>
</evidence>
<accession>A0A2J8PZZ1</accession>
<feature type="compositionally biased region" description="Polar residues" evidence="1">
    <location>
        <begin position="23"/>
        <end position="43"/>
    </location>
</feature>
<dbReference type="AlphaFoldDB" id="A0A2J8PZZ1"/>
<evidence type="ECO:0000313" key="2">
    <source>
        <dbReference type="EMBL" id="PNI89583.1"/>
    </source>
</evidence>
<evidence type="ECO:0000256" key="1">
    <source>
        <dbReference type="SAM" id="MobiDB-lite"/>
    </source>
</evidence>
<gene>
    <name evidence="2" type="ORF">CK820_G0047605</name>
</gene>